<accession>A0AAU7EBQ3</accession>
<dbReference type="KEGG" id="mlil:QLS71_010630"/>
<protein>
    <submittedName>
        <fullName evidence="2">Polysaccharide deacetylase family protein</fullName>
    </submittedName>
</protein>
<dbReference type="RefSeq" id="WP_308992952.1">
    <property type="nucleotide sequence ID" value="NZ_CP155618.1"/>
</dbReference>
<gene>
    <name evidence="2" type="ORF">QLS71_010630</name>
</gene>
<dbReference type="EMBL" id="CP155618">
    <property type="protein sequence ID" value="XBL12785.1"/>
    <property type="molecule type" value="Genomic_DNA"/>
</dbReference>
<evidence type="ECO:0000313" key="2">
    <source>
        <dbReference type="EMBL" id="XBL12785.1"/>
    </source>
</evidence>
<proteinExistence type="predicted"/>
<name>A0AAU7EBQ3_9FLAO</name>
<evidence type="ECO:0000313" key="3">
    <source>
        <dbReference type="Proteomes" id="UP001224325"/>
    </source>
</evidence>
<organism evidence="2 3">
    <name type="scientific">Mariniflexile litorale</name>
    <dbReference type="NCBI Taxonomy" id="3045158"/>
    <lineage>
        <taxon>Bacteria</taxon>
        <taxon>Pseudomonadati</taxon>
        <taxon>Bacteroidota</taxon>
        <taxon>Flavobacteriia</taxon>
        <taxon>Flavobacteriales</taxon>
        <taxon>Flavobacteriaceae</taxon>
        <taxon>Mariniflexile</taxon>
    </lineage>
</organism>
<feature type="domain" description="DUF7033" evidence="1">
    <location>
        <begin position="95"/>
        <end position="183"/>
    </location>
</feature>
<keyword evidence="3" id="KW-1185">Reference proteome</keyword>
<dbReference type="Proteomes" id="UP001224325">
    <property type="component" value="Chromosome"/>
</dbReference>
<sequence>MLLVYTHNITPRLKYVFKHVCTRILGVEVSFTTKVETFIAHDSLKISYTKQQLGNEFFIKSHDLLFEQGLNDIEIHVQSWWHTKCFFFNGEKSAIPFDIFAASFYLLSRYEEYLPHVKDNYGRFLATESIAFKHSFLHQPVVDIWAFKFKDALQLQFPEFKFPQRNYSVKPIIDVPSPYHFKLKGFMRSFGGSLKDLLKFQLKSLYDRFMVVFGLKHDPYDTFKYIINKQKQSKFKFLFFFLIGDFSTYDKGINPNNKKFVSLIKHVADYCEVGLKTSFFALDDFSILKKEKLKMEDILNTSLKASRQSFSKLNLPESYRNLIELEVLEDYTMGYVNHIGFRAGSCTPFLFYDLDYEIQTPLKIHSYHVIDYVLLKDQSLLDKKKTLSSVLKEVKQVNGEFIPVYHNYTFSEVERWKGFKELFNIILESGNEA</sequence>
<dbReference type="InterPro" id="IPR054297">
    <property type="entry name" value="DUF7033"/>
</dbReference>
<dbReference type="CDD" id="cd10931">
    <property type="entry name" value="CE4_u7"/>
    <property type="match status" value="1"/>
</dbReference>
<dbReference type="AlphaFoldDB" id="A0AAU7EBQ3"/>
<dbReference type="Pfam" id="PF23019">
    <property type="entry name" value="DUF7033"/>
    <property type="match status" value="1"/>
</dbReference>
<reference evidence="2" key="1">
    <citation type="submission" date="2024-04" db="EMBL/GenBank/DDBJ databases">
        <title>Mariniflexile litorale, isolated from the shallow sediments of the Sea of Japan.</title>
        <authorList>
            <person name="Romanenko L."/>
            <person name="Isaeva M."/>
        </authorList>
    </citation>
    <scope>NUCLEOTIDE SEQUENCE [LARGE SCALE GENOMIC DNA]</scope>
    <source>
        <strain evidence="2">KMM 9835</strain>
    </source>
</reference>
<evidence type="ECO:0000259" key="1">
    <source>
        <dbReference type="Pfam" id="PF23019"/>
    </source>
</evidence>